<evidence type="ECO:0000256" key="5">
    <source>
        <dbReference type="ARBA" id="ARBA00022989"/>
    </source>
</evidence>
<feature type="transmembrane region" description="Helical" evidence="7">
    <location>
        <begin position="276"/>
        <end position="298"/>
    </location>
</feature>
<dbReference type="SUPFAM" id="SSF161098">
    <property type="entry name" value="MetI-like"/>
    <property type="match status" value="1"/>
</dbReference>
<dbReference type="PANTHER" id="PTHR30193:SF1">
    <property type="entry name" value="ABC TRANSPORTER PERMEASE PROTEIN YESP-RELATED"/>
    <property type="match status" value="1"/>
</dbReference>
<accession>A0A9D1J160</accession>
<dbReference type="SUPFAM" id="SSF160964">
    <property type="entry name" value="MalF N-terminal region-like"/>
    <property type="match status" value="1"/>
</dbReference>
<evidence type="ECO:0000256" key="7">
    <source>
        <dbReference type="RuleBase" id="RU363032"/>
    </source>
</evidence>
<keyword evidence="6 7" id="KW-0472">Membrane</keyword>
<evidence type="ECO:0000256" key="1">
    <source>
        <dbReference type="ARBA" id="ARBA00004651"/>
    </source>
</evidence>
<dbReference type="InterPro" id="IPR000515">
    <property type="entry name" value="MetI-like"/>
</dbReference>
<feature type="transmembrane region" description="Helical" evidence="7">
    <location>
        <begin position="121"/>
        <end position="142"/>
    </location>
</feature>
<comment type="caution">
    <text evidence="9">The sequence shown here is derived from an EMBL/GenBank/DDBJ whole genome shotgun (WGS) entry which is preliminary data.</text>
</comment>
<dbReference type="AlphaFoldDB" id="A0A9D1J160"/>
<evidence type="ECO:0000313" key="10">
    <source>
        <dbReference type="Proteomes" id="UP000886785"/>
    </source>
</evidence>
<reference evidence="9" key="2">
    <citation type="journal article" date="2021" name="PeerJ">
        <title>Extensive microbial diversity within the chicken gut microbiome revealed by metagenomics and culture.</title>
        <authorList>
            <person name="Gilroy R."/>
            <person name="Ravi A."/>
            <person name="Getino M."/>
            <person name="Pursley I."/>
            <person name="Horton D.L."/>
            <person name="Alikhan N.F."/>
            <person name="Baker D."/>
            <person name="Gharbi K."/>
            <person name="Hall N."/>
            <person name="Watson M."/>
            <person name="Adriaenssens E.M."/>
            <person name="Foster-Nyarko E."/>
            <person name="Jarju S."/>
            <person name="Secka A."/>
            <person name="Antonio M."/>
            <person name="Oren A."/>
            <person name="Chaudhuri R.R."/>
            <person name="La Ragione R."/>
            <person name="Hildebrand F."/>
            <person name="Pallen M.J."/>
        </authorList>
    </citation>
    <scope>NUCLEOTIDE SEQUENCE</scope>
    <source>
        <strain evidence="9">ChiSjej1B19-7085</strain>
    </source>
</reference>
<feature type="domain" description="ABC transmembrane type-1" evidence="8">
    <location>
        <begin position="84"/>
        <end position="297"/>
    </location>
</feature>
<evidence type="ECO:0000313" key="9">
    <source>
        <dbReference type="EMBL" id="HIR56709.1"/>
    </source>
</evidence>
<keyword evidence="3" id="KW-1003">Cell membrane</keyword>
<feature type="transmembrane region" description="Helical" evidence="7">
    <location>
        <begin position="229"/>
        <end position="250"/>
    </location>
</feature>
<dbReference type="Pfam" id="PF00528">
    <property type="entry name" value="BPD_transp_1"/>
    <property type="match status" value="1"/>
</dbReference>
<dbReference type="Proteomes" id="UP000886785">
    <property type="component" value="Unassembled WGS sequence"/>
</dbReference>
<evidence type="ECO:0000256" key="3">
    <source>
        <dbReference type="ARBA" id="ARBA00022475"/>
    </source>
</evidence>
<keyword evidence="2 7" id="KW-0813">Transport</keyword>
<gene>
    <name evidence="9" type="ORF">IAA54_03490</name>
</gene>
<evidence type="ECO:0000259" key="8">
    <source>
        <dbReference type="PROSITE" id="PS50928"/>
    </source>
</evidence>
<keyword evidence="5 7" id="KW-1133">Transmembrane helix</keyword>
<comment type="similarity">
    <text evidence="7">Belongs to the binding-protein-dependent transport system permease family.</text>
</comment>
<dbReference type="CDD" id="cd06261">
    <property type="entry name" value="TM_PBP2"/>
    <property type="match status" value="1"/>
</dbReference>
<protein>
    <submittedName>
        <fullName evidence="9">Sugar ABC transporter permease</fullName>
    </submittedName>
</protein>
<keyword evidence="4 7" id="KW-0812">Transmembrane</keyword>
<dbReference type="GO" id="GO:0055085">
    <property type="term" value="P:transmembrane transport"/>
    <property type="evidence" value="ECO:0007669"/>
    <property type="project" value="InterPro"/>
</dbReference>
<feature type="transmembrane region" description="Helical" evidence="7">
    <location>
        <begin position="24"/>
        <end position="46"/>
    </location>
</feature>
<dbReference type="Gene3D" id="1.10.3720.10">
    <property type="entry name" value="MetI-like"/>
    <property type="match status" value="1"/>
</dbReference>
<comment type="subcellular location">
    <subcellularLocation>
        <location evidence="1 7">Cell membrane</location>
        <topology evidence="1 7">Multi-pass membrane protein</topology>
    </subcellularLocation>
</comment>
<sequence length="314" mass="35145">MGTKQNGGPKVQGKFNKLLNSDNVVGYVFIGLFIIGFLWFTLYPLVYSLYLSFTNYDGLGDPKFVGLLNYQRMFTMDPRYIKSLTVTFIYVITSVPLKLAFALIVAMMFKGGGRAIAVYRTLFYLPSVIGGSVAVAVVWRQLWGYDGIMNQIFRSLGLMEGSFSFIGSPNTAMMTIVVMAVWQFGSPMLVFLAGLKDIPASYYEAAEVDGANGWQKFWKITMPCLSPTIFFNLINQMITGFMAFTQAFIITRGGPNDATMFYVLYLYDRSFTNFQMGYGTAMAWVLIIIVGLLTALIFKSQHKWVHYESGAGGN</sequence>
<name>A0A9D1J160_9FIRM</name>
<dbReference type="InterPro" id="IPR051393">
    <property type="entry name" value="ABC_transporter_permease"/>
</dbReference>
<organism evidence="9 10">
    <name type="scientific">Candidatus Gallacutalibacter pullicola</name>
    <dbReference type="NCBI Taxonomy" id="2840830"/>
    <lineage>
        <taxon>Bacteria</taxon>
        <taxon>Bacillati</taxon>
        <taxon>Bacillota</taxon>
        <taxon>Clostridia</taxon>
        <taxon>Eubacteriales</taxon>
        <taxon>Candidatus Gallacutalibacter</taxon>
    </lineage>
</organism>
<evidence type="ECO:0000256" key="6">
    <source>
        <dbReference type="ARBA" id="ARBA00023136"/>
    </source>
</evidence>
<reference evidence="9" key="1">
    <citation type="submission" date="2020-10" db="EMBL/GenBank/DDBJ databases">
        <authorList>
            <person name="Gilroy R."/>
        </authorList>
    </citation>
    <scope>NUCLEOTIDE SEQUENCE</scope>
    <source>
        <strain evidence="9">ChiSjej1B19-7085</strain>
    </source>
</reference>
<dbReference type="PROSITE" id="PS50928">
    <property type="entry name" value="ABC_TM1"/>
    <property type="match status" value="1"/>
</dbReference>
<dbReference type="PANTHER" id="PTHR30193">
    <property type="entry name" value="ABC TRANSPORTER PERMEASE PROTEIN"/>
    <property type="match status" value="1"/>
</dbReference>
<dbReference type="InterPro" id="IPR035906">
    <property type="entry name" value="MetI-like_sf"/>
</dbReference>
<feature type="transmembrane region" description="Helical" evidence="7">
    <location>
        <begin position="88"/>
        <end position="109"/>
    </location>
</feature>
<dbReference type="EMBL" id="DVHF01000038">
    <property type="protein sequence ID" value="HIR56709.1"/>
    <property type="molecule type" value="Genomic_DNA"/>
</dbReference>
<evidence type="ECO:0000256" key="4">
    <source>
        <dbReference type="ARBA" id="ARBA00022692"/>
    </source>
</evidence>
<evidence type="ECO:0000256" key="2">
    <source>
        <dbReference type="ARBA" id="ARBA00022448"/>
    </source>
</evidence>
<dbReference type="GO" id="GO:0005886">
    <property type="term" value="C:plasma membrane"/>
    <property type="evidence" value="ECO:0007669"/>
    <property type="project" value="UniProtKB-SubCell"/>
</dbReference>
<proteinExistence type="inferred from homology"/>